<dbReference type="AlphaFoldDB" id="A0AAE0GWP7"/>
<dbReference type="Pfam" id="PF03357">
    <property type="entry name" value="Snf7"/>
    <property type="match status" value="1"/>
</dbReference>
<name>A0AAE0GWP7_9CHLO</name>
<dbReference type="InterPro" id="IPR005024">
    <property type="entry name" value="Snf7_fam"/>
</dbReference>
<gene>
    <name evidence="1" type="ORF">CYMTET_6680</name>
</gene>
<sequence>MEAHIRSLDAAIANNVSTNNRAGAYVKLMKRKGLERKLARTRSLCDVCRNTLESIRQSDDMCVTMDALDAANVFVKDALVTTTSNLSTVDDVSETFNDLQQTAREMHDAVASSFDNNVDHEELESELKRLFEGDSSTAPRIKIPSTQHIPTVESSTAKKHVASEEIGALDEMAFPTVPSSLPVSERVKTRNA</sequence>
<dbReference type="Proteomes" id="UP001190700">
    <property type="component" value="Unassembled WGS sequence"/>
</dbReference>
<dbReference type="EMBL" id="LGRX02001661">
    <property type="protein sequence ID" value="KAK3285719.1"/>
    <property type="molecule type" value="Genomic_DNA"/>
</dbReference>
<accession>A0AAE0GWP7</accession>
<keyword evidence="2" id="KW-1185">Reference proteome</keyword>
<proteinExistence type="predicted"/>
<evidence type="ECO:0000313" key="1">
    <source>
        <dbReference type="EMBL" id="KAK3285719.1"/>
    </source>
</evidence>
<protein>
    <submittedName>
        <fullName evidence="1">Uncharacterized protein</fullName>
    </submittedName>
</protein>
<comment type="caution">
    <text evidence="1">The sequence shown here is derived from an EMBL/GenBank/DDBJ whole genome shotgun (WGS) entry which is preliminary data.</text>
</comment>
<reference evidence="1 2" key="1">
    <citation type="journal article" date="2015" name="Genome Biol. Evol.">
        <title>Comparative Genomics of a Bacterivorous Green Alga Reveals Evolutionary Causalities and Consequences of Phago-Mixotrophic Mode of Nutrition.</title>
        <authorList>
            <person name="Burns J.A."/>
            <person name="Paasch A."/>
            <person name="Narechania A."/>
            <person name="Kim E."/>
        </authorList>
    </citation>
    <scope>NUCLEOTIDE SEQUENCE [LARGE SCALE GENOMIC DNA]</scope>
    <source>
        <strain evidence="1 2">PLY_AMNH</strain>
    </source>
</reference>
<evidence type="ECO:0000313" key="2">
    <source>
        <dbReference type="Proteomes" id="UP001190700"/>
    </source>
</evidence>
<dbReference type="GO" id="GO:0007034">
    <property type="term" value="P:vacuolar transport"/>
    <property type="evidence" value="ECO:0007669"/>
    <property type="project" value="InterPro"/>
</dbReference>
<organism evidence="1 2">
    <name type="scientific">Cymbomonas tetramitiformis</name>
    <dbReference type="NCBI Taxonomy" id="36881"/>
    <lineage>
        <taxon>Eukaryota</taxon>
        <taxon>Viridiplantae</taxon>
        <taxon>Chlorophyta</taxon>
        <taxon>Pyramimonadophyceae</taxon>
        <taxon>Pyramimonadales</taxon>
        <taxon>Pyramimonadaceae</taxon>
        <taxon>Cymbomonas</taxon>
    </lineage>
</organism>